<dbReference type="EMBL" id="VSRR010042513">
    <property type="protein sequence ID" value="MPC76065.1"/>
    <property type="molecule type" value="Genomic_DNA"/>
</dbReference>
<proteinExistence type="predicted"/>
<dbReference type="Proteomes" id="UP000324222">
    <property type="component" value="Unassembled WGS sequence"/>
</dbReference>
<feature type="transmembrane region" description="Helical" evidence="1">
    <location>
        <begin position="40"/>
        <end position="62"/>
    </location>
</feature>
<gene>
    <name evidence="2" type="ORF">E2C01_070466</name>
</gene>
<keyword evidence="3" id="KW-1185">Reference proteome</keyword>
<evidence type="ECO:0000313" key="2">
    <source>
        <dbReference type="EMBL" id="MPC76065.1"/>
    </source>
</evidence>
<reference evidence="2 3" key="1">
    <citation type="submission" date="2019-05" db="EMBL/GenBank/DDBJ databases">
        <title>Another draft genome of Portunus trituberculatus and its Hox gene families provides insights of decapod evolution.</title>
        <authorList>
            <person name="Jeong J.-H."/>
            <person name="Song I."/>
            <person name="Kim S."/>
            <person name="Choi T."/>
            <person name="Kim D."/>
            <person name="Ryu S."/>
            <person name="Kim W."/>
        </authorList>
    </citation>
    <scope>NUCLEOTIDE SEQUENCE [LARGE SCALE GENOMIC DNA]</scope>
    <source>
        <tissue evidence="2">Muscle</tissue>
    </source>
</reference>
<sequence length="63" mass="7034">MSSEKETDELSLWWRETQCEPVVRQGVDVKRLTSNEEISVCLVCTGNLLIFCIGTVSVFGVVV</sequence>
<comment type="caution">
    <text evidence="2">The sequence shown here is derived from an EMBL/GenBank/DDBJ whole genome shotgun (WGS) entry which is preliminary data.</text>
</comment>
<protein>
    <submittedName>
        <fullName evidence="2">Uncharacterized protein</fullName>
    </submittedName>
</protein>
<name>A0A5B7I1N2_PORTR</name>
<dbReference type="AlphaFoldDB" id="A0A5B7I1N2"/>
<accession>A0A5B7I1N2</accession>
<keyword evidence="1" id="KW-0472">Membrane</keyword>
<keyword evidence="1" id="KW-1133">Transmembrane helix</keyword>
<evidence type="ECO:0000313" key="3">
    <source>
        <dbReference type="Proteomes" id="UP000324222"/>
    </source>
</evidence>
<keyword evidence="1" id="KW-0812">Transmembrane</keyword>
<evidence type="ECO:0000256" key="1">
    <source>
        <dbReference type="SAM" id="Phobius"/>
    </source>
</evidence>
<organism evidence="2 3">
    <name type="scientific">Portunus trituberculatus</name>
    <name type="common">Swimming crab</name>
    <name type="synonym">Neptunus trituberculatus</name>
    <dbReference type="NCBI Taxonomy" id="210409"/>
    <lineage>
        <taxon>Eukaryota</taxon>
        <taxon>Metazoa</taxon>
        <taxon>Ecdysozoa</taxon>
        <taxon>Arthropoda</taxon>
        <taxon>Crustacea</taxon>
        <taxon>Multicrustacea</taxon>
        <taxon>Malacostraca</taxon>
        <taxon>Eumalacostraca</taxon>
        <taxon>Eucarida</taxon>
        <taxon>Decapoda</taxon>
        <taxon>Pleocyemata</taxon>
        <taxon>Brachyura</taxon>
        <taxon>Eubrachyura</taxon>
        <taxon>Portunoidea</taxon>
        <taxon>Portunidae</taxon>
        <taxon>Portuninae</taxon>
        <taxon>Portunus</taxon>
    </lineage>
</organism>